<reference evidence="1 2" key="1">
    <citation type="journal article" date="2024" name="G3 (Bethesda)">
        <title>Genome assembly of Hibiscus sabdariffa L. provides insights into metabolisms of medicinal natural products.</title>
        <authorList>
            <person name="Kim T."/>
        </authorList>
    </citation>
    <scope>NUCLEOTIDE SEQUENCE [LARGE SCALE GENOMIC DNA]</scope>
    <source>
        <strain evidence="1">TK-2024</strain>
        <tissue evidence="1">Old leaves</tissue>
    </source>
</reference>
<accession>A0ABR2U9S8</accession>
<dbReference type="EMBL" id="JBBPBN010000001">
    <property type="protein sequence ID" value="KAK9046283.1"/>
    <property type="molecule type" value="Genomic_DNA"/>
</dbReference>
<comment type="caution">
    <text evidence="1">The sequence shown here is derived from an EMBL/GenBank/DDBJ whole genome shotgun (WGS) entry which is preliminary data.</text>
</comment>
<gene>
    <name evidence="1" type="ORF">V6N11_052175</name>
</gene>
<keyword evidence="2" id="KW-1185">Reference proteome</keyword>
<organism evidence="1 2">
    <name type="scientific">Hibiscus sabdariffa</name>
    <name type="common">roselle</name>
    <dbReference type="NCBI Taxonomy" id="183260"/>
    <lineage>
        <taxon>Eukaryota</taxon>
        <taxon>Viridiplantae</taxon>
        <taxon>Streptophyta</taxon>
        <taxon>Embryophyta</taxon>
        <taxon>Tracheophyta</taxon>
        <taxon>Spermatophyta</taxon>
        <taxon>Magnoliopsida</taxon>
        <taxon>eudicotyledons</taxon>
        <taxon>Gunneridae</taxon>
        <taxon>Pentapetalae</taxon>
        <taxon>rosids</taxon>
        <taxon>malvids</taxon>
        <taxon>Malvales</taxon>
        <taxon>Malvaceae</taxon>
        <taxon>Malvoideae</taxon>
        <taxon>Hibiscus</taxon>
    </lineage>
</organism>
<name>A0ABR2U9S8_9ROSI</name>
<protein>
    <submittedName>
        <fullName evidence="1">Uncharacterized protein</fullName>
    </submittedName>
</protein>
<proteinExistence type="predicted"/>
<dbReference type="Proteomes" id="UP001396334">
    <property type="component" value="Unassembled WGS sequence"/>
</dbReference>
<evidence type="ECO:0000313" key="2">
    <source>
        <dbReference type="Proteomes" id="UP001396334"/>
    </source>
</evidence>
<sequence length="84" mass="9689">MAYIAFTITKRMTKPPCRITTRAESRDGPMVSSRPLSQDVTRMDQTKLLVVHERRNKNRVIQESVNPDRSGVRSHKLLQLLTIN</sequence>
<evidence type="ECO:0000313" key="1">
    <source>
        <dbReference type="EMBL" id="KAK9046283.1"/>
    </source>
</evidence>